<sequence length="238" mass="26528">MTDRRNKILDRIRQLRNRTVDRGCTEAEAVEAAAKVAQLLADNDLTMDEVEIRATPFTCEDTALEADIGERIWLVAEAIAHLTDCRTWVSPTGADPVRIFFFGLAHESEIANYLLAICSRAMRDDLSRAAKQWALYRPNVRRRRRGAFLDGMADSLARRIRALKPPRPPGKGIVVLKDALVEAELERLGMRFRDQRGRMPNDLDDGFLDGRIAGDRVALDPGLRPPSRAAGLIGSDGP</sequence>
<dbReference type="AlphaFoldDB" id="A0AAV4ZS12"/>
<dbReference type="Proteomes" id="UP001055247">
    <property type="component" value="Unassembled WGS sequence"/>
</dbReference>
<protein>
    <recommendedName>
        <fullName evidence="6">DUF2786 domain-containing protein</fullName>
    </recommendedName>
</protein>
<gene>
    <name evidence="4" type="ORF">BHAOGJBA_4483</name>
</gene>
<evidence type="ECO:0000256" key="1">
    <source>
        <dbReference type="SAM" id="MobiDB-lite"/>
    </source>
</evidence>
<feature type="domain" description="DUF7168" evidence="3">
    <location>
        <begin position="73"/>
        <end position="192"/>
    </location>
</feature>
<feature type="domain" description="DUF2786" evidence="2">
    <location>
        <begin position="7"/>
        <end position="47"/>
    </location>
</feature>
<organism evidence="4 5">
    <name type="scientific">Methylobacterium hispanicum</name>
    <dbReference type="NCBI Taxonomy" id="270350"/>
    <lineage>
        <taxon>Bacteria</taxon>
        <taxon>Pseudomonadati</taxon>
        <taxon>Pseudomonadota</taxon>
        <taxon>Alphaproteobacteria</taxon>
        <taxon>Hyphomicrobiales</taxon>
        <taxon>Methylobacteriaceae</taxon>
        <taxon>Methylobacterium</taxon>
    </lineage>
</organism>
<dbReference type="InterPro" id="IPR055592">
    <property type="entry name" value="DUF7168"/>
</dbReference>
<proteinExistence type="predicted"/>
<feature type="region of interest" description="Disordered" evidence="1">
    <location>
        <begin position="218"/>
        <end position="238"/>
    </location>
</feature>
<dbReference type="Pfam" id="PF23771">
    <property type="entry name" value="DUF7168"/>
    <property type="match status" value="1"/>
</dbReference>
<evidence type="ECO:0000313" key="5">
    <source>
        <dbReference type="Proteomes" id="UP001055247"/>
    </source>
</evidence>
<evidence type="ECO:0000313" key="4">
    <source>
        <dbReference type="EMBL" id="GJD90939.1"/>
    </source>
</evidence>
<name>A0AAV4ZS12_9HYPH</name>
<evidence type="ECO:0000259" key="3">
    <source>
        <dbReference type="Pfam" id="PF23771"/>
    </source>
</evidence>
<evidence type="ECO:0008006" key="6">
    <source>
        <dbReference type="Google" id="ProtNLM"/>
    </source>
</evidence>
<evidence type="ECO:0000259" key="2">
    <source>
        <dbReference type="Pfam" id="PF10979"/>
    </source>
</evidence>
<keyword evidence="5" id="KW-1185">Reference proteome</keyword>
<dbReference type="InterPro" id="IPR024498">
    <property type="entry name" value="DUF2786"/>
</dbReference>
<dbReference type="Pfam" id="PF10979">
    <property type="entry name" value="DUF2786"/>
    <property type="match status" value="1"/>
</dbReference>
<reference evidence="4" key="1">
    <citation type="journal article" date="2016" name="Front. Microbiol.">
        <title>Genome Sequence of the Piezophilic, Mesophilic Sulfate-Reducing Bacterium Desulfovibrio indicus J2T.</title>
        <authorList>
            <person name="Cao J."/>
            <person name="Maignien L."/>
            <person name="Shao Z."/>
            <person name="Alain K."/>
            <person name="Jebbar M."/>
        </authorList>
    </citation>
    <scope>NUCLEOTIDE SEQUENCE</scope>
    <source>
        <strain evidence="4">DSM 16372</strain>
    </source>
</reference>
<dbReference type="RefSeq" id="WP_238231123.1">
    <property type="nucleotide sequence ID" value="NZ_BPQO01000022.1"/>
</dbReference>
<comment type="caution">
    <text evidence="4">The sequence shown here is derived from an EMBL/GenBank/DDBJ whole genome shotgun (WGS) entry which is preliminary data.</text>
</comment>
<dbReference type="EMBL" id="BPQO01000022">
    <property type="protein sequence ID" value="GJD90939.1"/>
    <property type="molecule type" value="Genomic_DNA"/>
</dbReference>
<accession>A0AAV4ZS12</accession>
<reference evidence="4" key="2">
    <citation type="submission" date="2021-08" db="EMBL/GenBank/DDBJ databases">
        <authorList>
            <person name="Tani A."/>
            <person name="Ola A."/>
            <person name="Ogura Y."/>
            <person name="Katsura K."/>
            <person name="Hayashi T."/>
        </authorList>
    </citation>
    <scope>NUCLEOTIDE SEQUENCE</scope>
    <source>
        <strain evidence="4">DSM 16372</strain>
    </source>
</reference>